<dbReference type="PANTHER" id="PTHR33990">
    <property type="entry name" value="PROTEIN YJDN-RELATED"/>
    <property type="match status" value="1"/>
</dbReference>
<comment type="caution">
    <text evidence="2">The sequence shown here is derived from an EMBL/GenBank/DDBJ whole genome shotgun (WGS) entry which is preliminary data.</text>
</comment>
<dbReference type="Pfam" id="PF06983">
    <property type="entry name" value="3-dmu-9_3-mt"/>
    <property type="match status" value="1"/>
</dbReference>
<dbReference type="InterPro" id="IPR029068">
    <property type="entry name" value="Glyas_Bleomycin-R_OHBP_Dase"/>
</dbReference>
<sequence>MQSQLYPYFAFENAKAAIDYYQRVFGATDVYRLSPKPEQAQQFGLPADADLNSMTMHGGFTILGTKVECADAFRGTPQPSEQITLMIDINSEDEASNQAAEDFYQHLVDSGEVTINMPFAEQFWGGKMGQFTDKFGVNWMLHTSPWSIAADHQND</sequence>
<evidence type="ECO:0000259" key="1">
    <source>
        <dbReference type="Pfam" id="PF06983"/>
    </source>
</evidence>
<dbReference type="CDD" id="cd06588">
    <property type="entry name" value="PhnB_like"/>
    <property type="match status" value="1"/>
</dbReference>
<evidence type="ECO:0000313" key="3">
    <source>
        <dbReference type="Proteomes" id="UP001596253"/>
    </source>
</evidence>
<dbReference type="EMBL" id="JBHSSD010000039">
    <property type="protein sequence ID" value="MFC6164788.1"/>
    <property type="molecule type" value="Genomic_DNA"/>
</dbReference>
<dbReference type="SUPFAM" id="SSF54593">
    <property type="entry name" value="Glyoxalase/Bleomycin resistance protein/Dihydroxybiphenyl dioxygenase"/>
    <property type="match status" value="1"/>
</dbReference>
<accession>A0ABW1R4I3</accession>
<feature type="domain" description="PhnB-like" evidence="1">
    <location>
        <begin position="9"/>
        <end position="140"/>
    </location>
</feature>
<evidence type="ECO:0000313" key="2">
    <source>
        <dbReference type="EMBL" id="MFC6164788.1"/>
    </source>
</evidence>
<name>A0ABW1R4I3_9LACO</name>
<dbReference type="Gene3D" id="3.10.180.10">
    <property type="entry name" value="2,3-Dihydroxybiphenyl 1,2-Dioxygenase, domain 1"/>
    <property type="match status" value="1"/>
</dbReference>
<dbReference type="InterPro" id="IPR028973">
    <property type="entry name" value="PhnB-like"/>
</dbReference>
<dbReference type="Proteomes" id="UP001596253">
    <property type="component" value="Unassembled WGS sequence"/>
</dbReference>
<keyword evidence="3" id="KW-1185">Reference proteome</keyword>
<gene>
    <name evidence="2" type="ORF">ACFP3T_08930</name>
</gene>
<dbReference type="PANTHER" id="PTHR33990:SF5">
    <property type="entry name" value="PHNB-LIKE DOMAIN-CONTAINING PROTEIN"/>
    <property type="match status" value="1"/>
</dbReference>
<organism evidence="2 3">
    <name type="scientific">Lactiplantibacillus dongliensis</name>
    <dbReference type="NCBI Taxonomy" id="2559919"/>
    <lineage>
        <taxon>Bacteria</taxon>
        <taxon>Bacillati</taxon>
        <taxon>Bacillota</taxon>
        <taxon>Bacilli</taxon>
        <taxon>Lactobacillales</taxon>
        <taxon>Lactobacillaceae</taxon>
        <taxon>Lactiplantibacillus</taxon>
    </lineage>
</organism>
<protein>
    <submittedName>
        <fullName evidence="2">VOC family protein</fullName>
    </submittedName>
</protein>
<dbReference type="RefSeq" id="WP_137641163.1">
    <property type="nucleotide sequence ID" value="NZ_BJDK01000042.1"/>
</dbReference>
<proteinExistence type="predicted"/>
<reference evidence="3" key="1">
    <citation type="journal article" date="2019" name="Int. J. Syst. Evol. Microbiol.">
        <title>The Global Catalogue of Microorganisms (GCM) 10K type strain sequencing project: providing services to taxonomists for standard genome sequencing and annotation.</title>
        <authorList>
            <consortium name="The Broad Institute Genomics Platform"/>
            <consortium name="The Broad Institute Genome Sequencing Center for Infectious Disease"/>
            <person name="Wu L."/>
            <person name="Ma J."/>
        </authorList>
    </citation>
    <scope>NUCLEOTIDE SEQUENCE [LARGE SCALE GENOMIC DNA]</scope>
    <source>
        <strain evidence="3">CCM 8932</strain>
    </source>
</reference>